<dbReference type="Proteomes" id="UP000032874">
    <property type="component" value="Unassembled WGS sequence"/>
</dbReference>
<dbReference type="eggNOG" id="ENOG5031HS5">
    <property type="taxonomic scope" value="Bacteria"/>
</dbReference>
<organism evidence="1 2">
    <name type="scientific">Pectobacterium betavasculorum</name>
    <dbReference type="NCBI Taxonomy" id="55207"/>
    <lineage>
        <taxon>Bacteria</taxon>
        <taxon>Pseudomonadati</taxon>
        <taxon>Pseudomonadota</taxon>
        <taxon>Gammaproteobacteria</taxon>
        <taxon>Enterobacterales</taxon>
        <taxon>Pectobacteriaceae</taxon>
        <taxon>Pectobacterium</taxon>
    </lineage>
</organism>
<name>A0A093UFV6_9GAMM</name>
<evidence type="ECO:0000313" key="1">
    <source>
        <dbReference type="EMBL" id="KFX07133.1"/>
    </source>
</evidence>
<dbReference type="RefSeq" id="WP_039322344.1">
    <property type="nucleotide sequence ID" value="NZ_JAODTE010000001.1"/>
</dbReference>
<comment type="caution">
    <text evidence="1">The sequence shown here is derived from an EMBL/GenBank/DDBJ whole genome shotgun (WGS) entry which is preliminary data.</text>
</comment>
<sequence length="80" mass="8107">MGQLTRFAPVPAGLCCNGIGYGATQSQVISGAITATSSHRDSGESCIHSLIFSTSEYDGSAFAENNAASAVMNGGVRHVA</sequence>
<gene>
    <name evidence="1" type="ORF">KP22_03320</name>
</gene>
<accession>A0A093UFV6</accession>
<evidence type="ECO:0000313" key="2">
    <source>
        <dbReference type="Proteomes" id="UP000032874"/>
    </source>
</evidence>
<dbReference type="EMBL" id="JQHM01000001">
    <property type="protein sequence ID" value="KFX07133.1"/>
    <property type="molecule type" value="Genomic_DNA"/>
</dbReference>
<protein>
    <submittedName>
        <fullName evidence="1">Uncharacterized protein</fullName>
    </submittedName>
</protein>
<reference evidence="1 2" key="1">
    <citation type="submission" date="2014-08" db="EMBL/GenBank/DDBJ databases">
        <title>Genome sequences of NCPPB Pectobacterium isolates.</title>
        <authorList>
            <person name="Glover R.H."/>
            <person name="Sapp M."/>
            <person name="Elphinstone J."/>
        </authorList>
    </citation>
    <scope>NUCLEOTIDE SEQUENCE [LARGE SCALE GENOMIC DNA]</scope>
    <source>
        <strain evidence="1 2">NCPPB 2795</strain>
    </source>
</reference>
<dbReference type="AlphaFoldDB" id="A0A093UFV6"/>
<proteinExistence type="predicted"/>